<keyword evidence="1" id="KW-0479">Metal-binding</keyword>
<evidence type="ECO:0000313" key="6">
    <source>
        <dbReference type="Proteomes" id="UP000001058"/>
    </source>
</evidence>
<dbReference type="GO" id="GO:0046872">
    <property type="term" value="F:metal ion binding"/>
    <property type="evidence" value="ECO:0007669"/>
    <property type="project" value="UniProtKB-KW"/>
</dbReference>
<dbReference type="AlphaFoldDB" id="D8UJ54"/>
<dbReference type="InterPro" id="IPR002073">
    <property type="entry name" value="PDEase_catalytic_dom"/>
</dbReference>
<dbReference type="RefSeq" id="XP_002958686.1">
    <property type="nucleotide sequence ID" value="XM_002958640.1"/>
</dbReference>
<evidence type="ECO:0000256" key="1">
    <source>
        <dbReference type="ARBA" id="ARBA00022723"/>
    </source>
</evidence>
<dbReference type="GO" id="GO:0007165">
    <property type="term" value="P:signal transduction"/>
    <property type="evidence" value="ECO:0007669"/>
    <property type="project" value="InterPro"/>
</dbReference>
<evidence type="ECO:0000256" key="3">
    <source>
        <dbReference type="SAM" id="MobiDB-lite"/>
    </source>
</evidence>
<dbReference type="OrthoDB" id="541489at2759"/>
<dbReference type="GO" id="GO:0004114">
    <property type="term" value="F:3',5'-cyclic-nucleotide phosphodiesterase activity"/>
    <property type="evidence" value="ECO:0007669"/>
    <property type="project" value="InterPro"/>
</dbReference>
<accession>D8UJ54</accession>
<proteinExistence type="predicted"/>
<dbReference type="Proteomes" id="UP000001058">
    <property type="component" value="Unassembled WGS sequence"/>
</dbReference>
<dbReference type="GeneID" id="9628145"/>
<feature type="domain" description="PDEase" evidence="4">
    <location>
        <begin position="1"/>
        <end position="100"/>
    </location>
</feature>
<evidence type="ECO:0000256" key="2">
    <source>
        <dbReference type="ARBA" id="ARBA00022801"/>
    </source>
</evidence>
<feature type="compositionally biased region" description="Pro residues" evidence="3">
    <location>
        <begin position="177"/>
        <end position="187"/>
    </location>
</feature>
<protein>
    <submittedName>
        <fullName evidence="5">3'5'-cyclic nucleotide phosphodiesterase</fullName>
    </submittedName>
</protein>
<dbReference type="KEGG" id="vcn:VOLCADRAFT_78034"/>
<name>D8UJ54_VOLCA</name>
<dbReference type="STRING" id="3068.D8UJ54"/>
<dbReference type="EMBL" id="GL378422">
    <property type="protein sequence ID" value="EFJ40246.1"/>
    <property type="molecule type" value="Genomic_DNA"/>
</dbReference>
<dbReference type="InterPro" id="IPR036971">
    <property type="entry name" value="PDEase_catalytic_dom_sf"/>
</dbReference>
<dbReference type="InParanoid" id="D8UJ54"/>
<dbReference type="Gene3D" id="1.10.1300.10">
    <property type="entry name" value="3'5'-cyclic nucleotide phosphodiesterase, catalytic domain"/>
    <property type="match status" value="1"/>
</dbReference>
<dbReference type="PROSITE" id="PS51845">
    <property type="entry name" value="PDEASE_I_2"/>
    <property type="match status" value="1"/>
</dbReference>
<feature type="compositionally biased region" description="Low complexity" evidence="3">
    <location>
        <begin position="207"/>
        <end position="220"/>
    </location>
</feature>
<feature type="region of interest" description="Disordered" evidence="3">
    <location>
        <begin position="166"/>
        <end position="220"/>
    </location>
</feature>
<dbReference type="PANTHER" id="PTHR11347">
    <property type="entry name" value="CYCLIC NUCLEOTIDE PHOSPHODIESTERASE"/>
    <property type="match status" value="1"/>
</dbReference>
<dbReference type="eggNOG" id="KOG3689">
    <property type="taxonomic scope" value="Eukaryota"/>
</dbReference>
<dbReference type="SUPFAM" id="SSF109604">
    <property type="entry name" value="HD-domain/PDEase-like"/>
    <property type="match status" value="1"/>
</dbReference>
<gene>
    <name evidence="5" type="primary">pde14</name>
    <name evidence="5" type="ORF">VOLCADRAFT_78034</name>
</gene>
<organism evidence="6">
    <name type="scientific">Volvox carteri f. nagariensis</name>
    <dbReference type="NCBI Taxonomy" id="3068"/>
    <lineage>
        <taxon>Eukaryota</taxon>
        <taxon>Viridiplantae</taxon>
        <taxon>Chlorophyta</taxon>
        <taxon>core chlorophytes</taxon>
        <taxon>Chlorophyceae</taxon>
        <taxon>CS clade</taxon>
        <taxon>Chlamydomonadales</taxon>
        <taxon>Volvocaceae</taxon>
        <taxon>Volvox</taxon>
    </lineage>
</organism>
<evidence type="ECO:0000259" key="4">
    <source>
        <dbReference type="PROSITE" id="PS51845"/>
    </source>
</evidence>
<reference evidence="5 6" key="1">
    <citation type="journal article" date="2010" name="Science">
        <title>Genomic analysis of organismal complexity in the multicellular green alga Volvox carteri.</title>
        <authorList>
            <person name="Prochnik S.E."/>
            <person name="Umen J."/>
            <person name="Nedelcu A.M."/>
            <person name="Hallmann A."/>
            <person name="Miller S.M."/>
            <person name="Nishii I."/>
            <person name="Ferris P."/>
            <person name="Kuo A."/>
            <person name="Mitros T."/>
            <person name="Fritz-Laylin L.K."/>
            <person name="Hellsten U."/>
            <person name="Chapman J."/>
            <person name="Simakov O."/>
            <person name="Rensing S.A."/>
            <person name="Terry A."/>
            <person name="Pangilinan J."/>
            <person name="Kapitonov V."/>
            <person name="Jurka J."/>
            <person name="Salamov A."/>
            <person name="Shapiro H."/>
            <person name="Schmutz J."/>
            <person name="Grimwood J."/>
            <person name="Lindquist E."/>
            <person name="Lucas S."/>
            <person name="Grigoriev I.V."/>
            <person name="Schmitt R."/>
            <person name="Kirk D."/>
            <person name="Rokhsar D.S."/>
        </authorList>
    </citation>
    <scope>NUCLEOTIDE SEQUENCE [LARGE SCALE GENOMIC DNA]</scope>
    <source>
        <strain evidence="6">f. Nagariensis / Eve</strain>
    </source>
</reference>
<evidence type="ECO:0000313" key="5">
    <source>
        <dbReference type="EMBL" id="EFJ40246.1"/>
    </source>
</evidence>
<dbReference type="Pfam" id="PF00233">
    <property type="entry name" value="PDEase_I"/>
    <property type="match status" value="1"/>
</dbReference>
<sequence>MFKASDIGHLGASPENHKRWLTCLEEEFFRQGDQERQRGLPVSPLFDRAKQGVSKSQVGFYDFVALPLVRAVAEAFPGALPLLRCFSENYKYWKELEAEASGAASEATAGASAAAGAASGASAAAGAASGASAAAGAASGASAAAGPAAGASAAAGTALASAASGATSGASAGDEVPPTPAPVPAAPSKPAAWESECGGRSSDNSNATTPAATAATTSAT</sequence>
<keyword evidence="2" id="KW-0378">Hydrolase</keyword>
<keyword evidence="6" id="KW-1185">Reference proteome</keyword>